<dbReference type="InterPro" id="IPR015255">
    <property type="entry name" value="Vitellinogen_open_b-sht"/>
</dbReference>
<keyword evidence="10" id="KW-1185">Reference proteome</keyword>
<sequence length="1631" mass="184772">MVKIQSSLLILSALLCLTLGWETGNQYVYKYVGRSIVGIYKMKQQNAVIELQSRVIVQNIDQSTIMVKMTENWIRRNGNYLVDASDVGGEYPEEIEGEEDQILNPEILSTPFVITHNKGSITGIHLGADEPLWIVNIKKSIASQWQLDITGVKHDGPAVKWESIWEGESTSFTVYEDSMSGECSNVYDIDRLPWAQVYSMDAYKMGSWDHVCKDKPVYKIVKTKDFNRCKTNPVWASATPASHSCEFGKGNCNDFMHRTTMAEYIACGKSWSDLLIVHVYGFSDMWVQPFATKTDELVNSVITHWSFEGKESISSRFPTPPSPKEWKTLSYVWGDFNQLNHDGTPAQPNLMDAYMKSPYPMSVLRKNIIDALRIVTRDLTERPDSEKDNLERLAVIGRVLPMFSWTELKSLWEEVKAMDYVTMGLFVDCVVQSGSNPAVMLVKELVETEQITGEKATWALAAIGYYAKTPTRELLHELINLLKSRPVQSNKAMMHTTMMTVADLLNAACGSHFAASKRFPISAMGDFCDRKDAIITKEFLPWLTNQLESSQSIVDRIVALSAFGSLGVEEIIPVLWPIIRGTPGKFDDTAERVRAILSLQRVVFTVPQKIHPILATLASSVTERPEVRMASLGLLLMSNATQSLWQKFAGATWFEPSHQMASFTHNLIDSLTKIPASTPLLQHLIQKAKVAWPMVKPAPFGLPWSFGDIRSTHLDEGIAVMMYTPIYRVADEQWPVYMANRYYYQLGPFSADAASVYLWNYNMSEVWQNIFGKLYGMMTPKEGVRDKFEAVRGIWEELNATPRPADKRAGLLHINLMGSVNRFINLEKFEESIPALMTEAIKYQSKPYEVSVTKYRMLAEYNVRFPTEMGLPMRFLAALPFILSMQGIVKGDGKGGIKSEINAELSWKLCSEVRVDLPFNGKYIASGVDVRVDSRPPREMTFAYKTPGMIKVTWIPGPKVTDLMYYHVKPYTITRGWADSATPTLEHDAANLISVNDKPIQRELPLGDRFGINVKLIEKSELTHSDKWSWWQWFHKWDINGWSNLGFVPLELQARKYVLRYEPSGTRARAVSAFFQYQYAAKSSQNTWVHESGSSTWKTPSESEIVSTNPIAPEFRPVLGRLFKNTESGNAQLLRAGLVAEQKDGTWVNFNTVVGLSKDAWYTKDFTDIQIEKYTSDSSNAPSTKEFDYSICYTAVRNWNNPPAYGFSHDVLHLTDEEKISFGEKCDKSKIRFSAKAFRDEEAAKAAMYSPAGQQCTKDLNSGFMYGSPACTEARRMDHMYNNYELSAEADNLSPATTWWIQTARQWINHKMYPFTVKHIQGQSNPANRATWTIKRDPITGSNNMTFVRPTETLVAWNVRMEKSTSEWARFSPLTFAYSSIFYPLNAGRNFITDATTLTSGGISDAKCYVGPDAVHAYDKAHYNYTINECPHVLLTDCRQETKFAITAHQGSEGQKIITAIFGKDVVELNPSGWITVNGAKSSYKSWEKESRVEIRAPGAKEIKAVIYPISTGLVMEIRSWNWNWGSYWNYNWNWMTIKVQGSHVELSAPKYLRGQACGLCGDFNQEIVGEFMTPQRCALSTGELMAASFRLKSGGRCSAKDEWSRRLQKETETCESIDQQFRTQLPAWTM</sequence>
<dbReference type="InterPro" id="IPR015819">
    <property type="entry name" value="Lipid_transp_b-sht_shell"/>
</dbReference>
<dbReference type="OrthoDB" id="160294at2759"/>
<dbReference type="Pfam" id="PF01347">
    <property type="entry name" value="Vitellogenin_N"/>
    <property type="match status" value="1"/>
</dbReference>
<accession>A0A8J2WP15</accession>
<protein>
    <recommendedName>
        <fullName evidence="11">Vitellogenin-1</fullName>
    </recommendedName>
</protein>
<keyword evidence="3" id="KW-1015">Disulfide bond</keyword>
<evidence type="ECO:0000256" key="2">
    <source>
        <dbReference type="ARBA" id="ARBA00022761"/>
    </source>
</evidence>
<dbReference type="PANTHER" id="PTHR23345:SF15">
    <property type="entry name" value="VITELLOGENIN 1-RELATED"/>
    <property type="match status" value="1"/>
</dbReference>
<dbReference type="SMART" id="SM01169">
    <property type="entry name" value="DUF1943"/>
    <property type="match status" value="1"/>
</dbReference>
<evidence type="ECO:0000259" key="8">
    <source>
        <dbReference type="PROSITE" id="PS51233"/>
    </source>
</evidence>
<dbReference type="GO" id="GO:0045735">
    <property type="term" value="F:nutrient reservoir activity"/>
    <property type="evidence" value="ECO:0007669"/>
    <property type="project" value="UniProtKB-KW"/>
</dbReference>
<keyword evidence="1 6" id="KW-0732">Signal</keyword>
<dbReference type="Proteomes" id="UP000789390">
    <property type="component" value="Unassembled WGS sequence"/>
</dbReference>
<comment type="caution">
    <text evidence="5">Lacks conserved residue(s) required for the propagation of feature annotation.</text>
</comment>
<dbReference type="SMART" id="SM00638">
    <property type="entry name" value="LPD_N"/>
    <property type="match status" value="1"/>
</dbReference>
<dbReference type="SMART" id="SM00216">
    <property type="entry name" value="VWD"/>
    <property type="match status" value="1"/>
</dbReference>
<keyword evidence="4" id="KW-0325">Glycoprotein</keyword>
<dbReference type="EMBL" id="CAKKLH010000303">
    <property type="protein sequence ID" value="CAH0110393.1"/>
    <property type="molecule type" value="Genomic_DNA"/>
</dbReference>
<gene>
    <name evidence="9" type="ORF">DGAL_LOCUS13959</name>
</gene>
<feature type="signal peptide" evidence="6">
    <location>
        <begin position="1"/>
        <end position="20"/>
    </location>
</feature>
<dbReference type="InterPro" id="IPR001747">
    <property type="entry name" value="Vitellogenin_N"/>
</dbReference>
<evidence type="ECO:0000256" key="5">
    <source>
        <dbReference type="PROSITE-ProRule" id="PRU00557"/>
    </source>
</evidence>
<dbReference type="Gene3D" id="2.30.230.10">
    <property type="entry name" value="Lipovitellin, beta-sheet shell regions, chain A"/>
    <property type="match status" value="1"/>
</dbReference>
<dbReference type="InterPro" id="IPR050733">
    <property type="entry name" value="Vitellogenin/Apolipophorin"/>
</dbReference>
<dbReference type="SUPFAM" id="SSF48431">
    <property type="entry name" value="Lipovitellin-phosvitin complex, superhelical domain"/>
    <property type="match status" value="1"/>
</dbReference>
<dbReference type="SUPFAM" id="SSF56968">
    <property type="entry name" value="Lipovitellin-phosvitin complex, beta-sheet shell regions"/>
    <property type="match status" value="2"/>
</dbReference>
<feature type="domain" description="VWFD" evidence="8">
    <location>
        <begin position="1406"/>
        <end position="1599"/>
    </location>
</feature>
<comment type="caution">
    <text evidence="9">The sequence shown here is derived from an EMBL/GenBank/DDBJ whole genome shotgun (WGS) entry which is preliminary data.</text>
</comment>
<evidence type="ECO:0000256" key="1">
    <source>
        <dbReference type="ARBA" id="ARBA00022729"/>
    </source>
</evidence>
<proteinExistence type="predicted"/>
<keyword evidence="2" id="KW-0758">Storage protein</keyword>
<dbReference type="Pfam" id="PF00094">
    <property type="entry name" value="VWD"/>
    <property type="match status" value="1"/>
</dbReference>
<evidence type="ECO:0000256" key="4">
    <source>
        <dbReference type="ARBA" id="ARBA00023180"/>
    </source>
</evidence>
<dbReference type="Pfam" id="PF09172">
    <property type="entry name" value="Vit_open_b-sht"/>
    <property type="match status" value="1"/>
</dbReference>
<evidence type="ECO:0000313" key="10">
    <source>
        <dbReference type="Proteomes" id="UP000789390"/>
    </source>
</evidence>
<evidence type="ECO:0000259" key="7">
    <source>
        <dbReference type="PROSITE" id="PS51211"/>
    </source>
</evidence>
<evidence type="ECO:0000256" key="6">
    <source>
        <dbReference type="SAM" id="SignalP"/>
    </source>
</evidence>
<feature type="chain" id="PRO_5035317599" description="Vitellogenin-1" evidence="6">
    <location>
        <begin position="21"/>
        <end position="1631"/>
    </location>
</feature>
<organism evidence="9 10">
    <name type="scientific">Daphnia galeata</name>
    <dbReference type="NCBI Taxonomy" id="27404"/>
    <lineage>
        <taxon>Eukaryota</taxon>
        <taxon>Metazoa</taxon>
        <taxon>Ecdysozoa</taxon>
        <taxon>Arthropoda</taxon>
        <taxon>Crustacea</taxon>
        <taxon>Branchiopoda</taxon>
        <taxon>Diplostraca</taxon>
        <taxon>Cladocera</taxon>
        <taxon>Anomopoda</taxon>
        <taxon>Daphniidae</taxon>
        <taxon>Daphnia</taxon>
    </lineage>
</organism>
<dbReference type="GO" id="GO:0005319">
    <property type="term" value="F:lipid transporter activity"/>
    <property type="evidence" value="ECO:0007669"/>
    <property type="project" value="InterPro"/>
</dbReference>
<dbReference type="PROSITE" id="PS51233">
    <property type="entry name" value="VWFD"/>
    <property type="match status" value="1"/>
</dbReference>
<dbReference type="InterPro" id="IPR001846">
    <property type="entry name" value="VWF_type-D"/>
</dbReference>
<feature type="domain" description="Vitellogenin" evidence="7">
    <location>
        <begin position="21"/>
        <end position="738"/>
    </location>
</feature>
<dbReference type="InterPro" id="IPR015816">
    <property type="entry name" value="Vitellinogen_b-sht_N"/>
</dbReference>
<dbReference type="PROSITE" id="PS51211">
    <property type="entry name" value="VITELLOGENIN"/>
    <property type="match status" value="1"/>
</dbReference>
<dbReference type="PANTHER" id="PTHR23345">
    <property type="entry name" value="VITELLOGENIN-RELATED"/>
    <property type="match status" value="1"/>
</dbReference>
<reference evidence="9" key="1">
    <citation type="submission" date="2021-11" db="EMBL/GenBank/DDBJ databases">
        <authorList>
            <person name="Schell T."/>
        </authorList>
    </citation>
    <scope>NUCLEOTIDE SEQUENCE</scope>
    <source>
        <strain evidence="9">M5</strain>
    </source>
</reference>
<dbReference type="FunFam" id="1.25.10.20:FF:000003">
    <property type="entry name" value="Vitellogenin C"/>
    <property type="match status" value="1"/>
</dbReference>
<evidence type="ECO:0000256" key="3">
    <source>
        <dbReference type="ARBA" id="ARBA00023157"/>
    </source>
</evidence>
<evidence type="ECO:0000313" key="9">
    <source>
        <dbReference type="EMBL" id="CAH0110393.1"/>
    </source>
</evidence>
<dbReference type="InterPro" id="IPR011030">
    <property type="entry name" value="Lipovitellin_superhlx_dom"/>
</dbReference>
<evidence type="ECO:0008006" key="11">
    <source>
        <dbReference type="Google" id="ProtNLM"/>
    </source>
</evidence>
<name>A0A8J2WP15_9CRUS</name>
<dbReference type="Gene3D" id="1.25.10.20">
    <property type="entry name" value="Vitellinogen, superhelical"/>
    <property type="match status" value="1"/>
</dbReference>